<keyword evidence="8" id="KW-0961">Cell wall biogenesis/degradation</keyword>
<evidence type="ECO:0000256" key="7">
    <source>
        <dbReference type="ARBA" id="ARBA00023136"/>
    </source>
</evidence>
<dbReference type="PANTHER" id="PTHR32044:SF80">
    <property type="entry name" value="XYLOGLUCAN GLYCOSYLTRANSFERASE 2-RELATED"/>
    <property type="match status" value="1"/>
</dbReference>
<accession>A0A967AIF7</accession>
<dbReference type="AlphaFoldDB" id="A0A967AIF7"/>
<evidence type="ECO:0000256" key="9">
    <source>
        <dbReference type="SAM" id="Phobius"/>
    </source>
</evidence>
<keyword evidence="3" id="KW-0808">Transferase</keyword>
<feature type="transmembrane region" description="Helical" evidence="9">
    <location>
        <begin position="7"/>
        <end position="31"/>
    </location>
</feature>
<dbReference type="RefSeq" id="WP_166400183.1">
    <property type="nucleotide sequence ID" value="NZ_JAANAS010000047.1"/>
</dbReference>
<evidence type="ECO:0000256" key="6">
    <source>
        <dbReference type="ARBA" id="ARBA00023034"/>
    </source>
</evidence>
<evidence type="ECO:0000256" key="8">
    <source>
        <dbReference type="ARBA" id="ARBA00023316"/>
    </source>
</evidence>
<comment type="caution">
    <text evidence="10">The sequence shown here is derived from an EMBL/GenBank/DDBJ whole genome shotgun (WGS) entry which is preliminary data.</text>
</comment>
<keyword evidence="11" id="KW-1185">Reference proteome</keyword>
<proteinExistence type="predicted"/>
<evidence type="ECO:0000256" key="3">
    <source>
        <dbReference type="ARBA" id="ARBA00022679"/>
    </source>
</evidence>
<feature type="transmembrane region" description="Helical" evidence="9">
    <location>
        <begin position="463"/>
        <end position="483"/>
    </location>
</feature>
<keyword evidence="4 9" id="KW-0812">Transmembrane</keyword>
<name>A0A967AIF7_9FLAO</name>
<reference evidence="10" key="1">
    <citation type="submission" date="2020-03" db="EMBL/GenBank/DDBJ databases">
        <title>Psychroflexus Maritimus sp. nov., isolate from marine sediment.</title>
        <authorList>
            <person name="Zhong Y.-L."/>
        </authorList>
    </citation>
    <scope>NUCLEOTIDE SEQUENCE</scope>
    <source>
        <strain evidence="10">C1</strain>
    </source>
</reference>
<evidence type="ECO:0000313" key="11">
    <source>
        <dbReference type="Proteomes" id="UP000643701"/>
    </source>
</evidence>
<feature type="transmembrane region" description="Helical" evidence="9">
    <location>
        <begin position="437"/>
        <end position="457"/>
    </location>
</feature>
<organism evidence="10 11">
    <name type="scientific">Psychroflexus maritimus</name>
    <dbReference type="NCBI Taxonomy" id="2714865"/>
    <lineage>
        <taxon>Bacteria</taxon>
        <taxon>Pseudomonadati</taxon>
        <taxon>Bacteroidota</taxon>
        <taxon>Flavobacteriia</taxon>
        <taxon>Flavobacteriales</taxon>
        <taxon>Flavobacteriaceae</taxon>
        <taxon>Psychroflexus</taxon>
    </lineage>
</organism>
<evidence type="ECO:0000313" key="10">
    <source>
        <dbReference type="EMBL" id="NGZ89925.1"/>
    </source>
</evidence>
<dbReference type="EMBL" id="JAANAS010000047">
    <property type="protein sequence ID" value="NGZ89925.1"/>
    <property type="molecule type" value="Genomic_DNA"/>
</dbReference>
<dbReference type="InterPro" id="IPR029044">
    <property type="entry name" value="Nucleotide-diphossugar_trans"/>
</dbReference>
<feature type="transmembrane region" description="Helical" evidence="9">
    <location>
        <begin position="306"/>
        <end position="330"/>
    </location>
</feature>
<dbReference type="Pfam" id="PF13641">
    <property type="entry name" value="Glyco_tranf_2_3"/>
    <property type="match status" value="1"/>
</dbReference>
<dbReference type="PANTHER" id="PTHR32044">
    <property type="entry name" value="GLUCOMANNAN 4-BETA-MANNOSYLTRANSFERASE 9"/>
    <property type="match status" value="1"/>
</dbReference>
<dbReference type="Proteomes" id="UP000643701">
    <property type="component" value="Unassembled WGS sequence"/>
</dbReference>
<dbReference type="Gene3D" id="3.90.550.10">
    <property type="entry name" value="Spore Coat Polysaccharide Biosynthesis Protein SpsA, Chain A"/>
    <property type="match status" value="1"/>
</dbReference>
<dbReference type="GO" id="GO:0071555">
    <property type="term" value="P:cell wall organization"/>
    <property type="evidence" value="ECO:0007669"/>
    <property type="project" value="UniProtKB-KW"/>
</dbReference>
<dbReference type="SUPFAM" id="SSF53448">
    <property type="entry name" value="Nucleotide-diphospho-sugar transferases"/>
    <property type="match status" value="1"/>
</dbReference>
<keyword evidence="6" id="KW-0333">Golgi apparatus</keyword>
<gene>
    <name evidence="10" type="ORF">G7034_06630</name>
</gene>
<protein>
    <submittedName>
        <fullName evidence="10">Glycosyltransferase</fullName>
    </submittedName>
</protein>
<sequence length="492" mass="56782">MSWWHYFIVIIYGLCLSFVFFYSVSQFLLFLKAYSLTKPTNPAKKLSHFPKVCIQLPIYNEGEIVERLLKNIAQINYPTEALEIQVLDDSTDDSLEKNQALVKQLQQDGIPIQHFHRKNRTAFKAGALKEGLQQTKAEFIAVFDADFLPKANWLQQTLGYFEDAEVGVVQTRWGHLNKNYSLITQVQALALDFHFCIEQVGRNRGNHLINFNGTAGIWRKSCILDAGNWRGDTLTEDLDLSYRAQLKHWKIHYLNHVITPAELPIEMNAARSQQFRWNKGAAENFRLNYAKVRKAAHLPISTKIHAFFHLLNSSLFFVILTLAVLSFPVLFIKHEFPSSISFFYGFTVLGLSTFLYMMGYAYTYFKENKFSLKSALQFVFKFFSFFALAMGLSVSNSKAILEGHLGKKSSFIRTPKFNVLGKQKAKVKKGVPQRFKLINLIELGLLFYFILALVYAFQVQDFALFPFHLMLVFGFGFVTWSTLQSRFFRLNQ</sequence>
<keyword evidence="2" id="KW-0328">Glycosyltransferase</keyword>
<evidence type="ECO:0000256" key="1">
    <source>
        <dbReference type="ARBA" id="ARBA00004653"/>
    </source>
</evidence>
<feature type="transmembrane region" description="Helical" evidence="9">
    <location>
        <begin position="342"/>
        <end position="362"/>
    </location>
</feature>
<keyword evidence="7 9" id="KW-0472">Membrane</keyword>
<keyword evidence="5 9" id="KW-1133">Transmembrane helix</keyword>
<evidence type="ECO:0000256" key="4">
    <source>
        <dbReference type="ARBA" id="ARBA00022692"/>
    </source>
</evidence>
<dbReference type="GO" id="GO:0016757">
    <property type="term" value="F:glycosyltransferase activity"/>
    <property type="evidence" value="ECO:0007669"/>
    <property type="project" value="UniProtKB-KW"/>
</dbReference>
<dbReference type="FunFam" id="3.90.550.10:FF:000057">
    <property type="entry name" value="Glycosyltransferase-like protein, family 2"/>
    <property type="match status" value="1"/>
</dbReference>
<feature type="transmembrane region" description="Helical" evidence="9">
    <location>
        <begin position="382"/>
        <end position="401"/>
    </location>
</feature>
<comment type="subcellular location">
    <subcellularLocation>
        <location evidence="1">Golgi apparatus membrane</location>
        <topology evidence="1">Multi-pass membrane protein</topology>
    </subcellularLocation>
</comment>
<evidence type="ECO:0000256" key="2">
    <source>
        <dbReference type="ARBA" id="ARBA00022676"/>
    </source>
</evidence>
<evidence type="ECO:0000256" key="5">
    <source>
        <dbReference type="ARBA" id="ARBA00022989"/>
    </source>
</evidence>